<feature type="domain" description="Tubulin/FtsZ 2-layer sandwich" evidence="8">
    <location>
        <begin position="207"/>
        <end position="325"/>
    </location>
</feature>
<evidence type="ECO:0000313" key="9">
    <source>
        <dbReference type="EMBL" id="PJE59815.1"/>
    </source>
</evidence>
<accession>A0A2M8KIS8</accession>
<sequence length="388" mass="41160">MPQVKPEIETFAKIKVIGVGGGGNHALSRMVVSKIQGVEFVAVNADAQDLHHCQAPQKLLIGKNLTKGLGAGMNPDIGRQAAEENRDEIQEVVKGADLVFVTYGLGGGVGTGAGPVVAEAAKDAGALTVAVVTRPFSFEGRQRAGIADEGLNYLRDKVDALITIPNDKLLHIIDKNTSLLDAFKIVDDVLRQGVQGISDLIVKPGMVNVDFADVRAIMQEAGSALMGIGRASGDDRAVEAAKAAINSPLLEVSIDGAKGVLFNVSGGGDLSMIEINEAAKVITESIDPDAKVIFGAVTDDKIKKGEIKVTVIATGFSSDDFGGEAEINFSRPPVLEKEDEEKDARQEDKKRAEKRVPARRASENKESAAADKESEWDIPAFIRKKISK</sequence>
<evidence type="ECO:0000256" key="5">
    <source>
        <dbReference type="NCBIfam" id="TIGR00065"/>
    </source>
</evidence>
<dbReference type="SUPFAM" id="SSF52490">
    <property type="entry name" value="Tubulin nucleotide-binding domain-like"/>
    <property type="match status" value="1"/>
</dbReference>
<dbReference type="GO" id="GO:0043093">
    <property type="term" value="P:FtsZ-dependent cytokinesis"/>
    <property type="evidence" value="ECO:0007669"/>
    <property type="project" value="UniProtKB-UniRule"/>
</dbReference>
<comment type="function">
    <text evidence="4">Essential cell division protein that forms a contractile ring structure (Z ring) at the future cell division site. The regulation of the ring assembly controls the timing and the location of cell division. One of the functions of the FtsZ ring is to recruit other cell division proteins to the septum to produce a new cell wall between the dividing cells. Binds GTP and shows GTPase activity.</text>
</comment>
<dbReference type="EMBL" id="PFEA01000030">
    <property type="protein sequence ID" value="PJE59815.1"/>
    <property type="molecule type" value="Genomic_DNA"/>
</dbReference>
<dbReference type="Gene3D" id="3.30.1330.20">
    <property type="entry name" value="Tubulin/FtsZ, C-terminal domain"/>
    <property type="match status" value="1"/>
</dbReference>
<dbReference type="NCBIfam" id="TIGR00065">
    <property type="entry name" value="ftsZ"/>
    <property type="match status" value="1"/>
</dbReference>
<comment type="caution">
    <text evidence="9">The sequence shown here is derived from an EMBL/GenBank/DDBJ whole genome shotgun (WGS) entry which is preliminary data.</text>
</comment>
<evidence type="ECO:0000259" key="7">
    <source>
        <dbReference type="SMART" id="SM00864"/>
    </source>
</evidence>
<dbReference type="GO" id="GO:0005737">
    <property type="term" value="C:cytoplasm"/>
    <property type="evidence" value="ECO:0007669"/>
    <property type="project" value="UniProtKB-SubCell"/>
</dbReference>
<dbReference type="InterPro" id="IPR000158">
    <property type="entry name" value="Cell_div_FtsZ"/>
</dbReference>
<evidence type="ECO:0000256" key="6">
    <source>
        <dbReference type="SAM" id="MobiDB-lite"/>
    </source>
</evidence>
<dbReference type="InterPro" id="IPR008280">
    <property type="entry name" value="Tub_FtsZ_C"/>
</dbReference>
<evidence type="ECO:0000256" key="2">
    <source>
        <dbReference type="ARBA" id="ARBA00022741"/>
    </source>
</evidence>
<evidence type="ECO:0000256" key="4">
    <source>
        <dbReference type="HAMAP-Rule" id="MF_00909"/>
    </source>
</evidence>
<dbReference type="PANTHER" id="PTHR30314:SF3">
    <property type="entry name" value="MITOCHONDRIAL DIVISION PROTEIN FSZA"/>
    <property type="match status" value="1"/>
</dbReference>
<dbReference type="SMART" id="SM00865">
    <property type="entry name" value="Tubulin_C"/>
    <property type="match status" value="1"/>
</dbReference>
<evidence type="ECO:0000256" key="1">
    <source>
        <dbReference type="ARBA" id="ARBA00009690"/>
    </source>
</evidence>
<evidence type="ECO:0000313" key="10">
    <source>
        <dbReference type="Proteomes" id="UP000231086"/>
    </source>
</evidence>
<dbReference type="SUPFAM" id="SSF55307">
    <property type="entry name" value="Tubulin C-terminal domain-like"/>
    <property type="match status" value="1"/>
</dbReference>
<dbReference type="Gene3D" id="3.40.50.1440">
    <property type="entry name" value="Tubulin/FtsZ, GTPase domain"/>
    <property type="match status" value="1"/>
</dbReference>
<dbReference type="InterPro" id="IPR003008">
    <property type="entry name" value="Tubulin_FtsZ_GTPase"/>
</dbReference>
<keyword evidence="4" id="KW-0963">Cytoplasm</keyword>
<dbReference type="InterPro" id="IPR036525">
    <property type="entry name" value="Tubulin/FtsZ_GTPase_sf"/>
</dbReference>
<comment type="subunit">
    <text evidence="4">Homodimer. Polymerizes to form a dynamic ring structure in a strictly GTP-dependent manner. Interacts directly with several other division proteins.</text>
</comment>
<evidence type="ECO:0000256" key="3">
    <source>
        <dbReference type="ARBA" id="ARBA00023134"/>
    </source>
</evidence>
<dbReference type="FunFam" id="3.40.50.1440:FF:000001">
    <property type="entry name" value="Cell division protein FtsZ"/>
    <property type="match status" value="1"/>
</dbReference>
<dbReference type="Proteomes" id="UP000231086">
    <property type="component" value="Unassembled WGS sequence"/>
</dbReference>
<keyword evidence="2 4" id="KW-0547">Nucleotide-binding</keyword>
<protein>
    <recommendedName>
        <fullName evidence="4 5">Cell division protein FtsZ</fullName>
    </recommendedName>
</protein>
<feature type="binding site" evidence="4">
    <location>
        <position position="187"/>
    </location>
    <ligand>
        <name>GTP</name>
        <dbReference type="ChEBI" id="CHEBI:37565"/>
    </ligand>
</feature>
<keyword evidence="4 9" id="KW-0132">Cell division</keyword>
<dbReference type="GO" id="GO:0005525">
    <property type="term" value="F:GTP binding"/>
    <property type="evidence" value="ECO:0007669"/>
    <property type="project" value="UniProtKB-UniRule"/>
</dbReference>
<dbReference type="GO" id="GO:0051258">
    <property type="term" value="P:protein polymerization"/>
    <property type="evidence" value="ECO:0007669"/>
    <property type="project" value="UniProtKB-UniRule"/>
</dbReference>
<feature type="compositionally biased region" description="Basic and acidic residues" evidence="6">
    <location>
        <begin position="342"/>
        <end position="374"/>
    </location>
</feature>
<dbReference type="CDD" id="cd02201">
    <property type="entry name" value="FtsZ_type1"/>
    <property type="match status" value="1"/>
</dbReference>
<comment type="caution">
    <text evidence="4">Lacks conserved residue(s) required for the propagation of feature annotation.</text>
</comment>
<dbReference type="PRINTS" id="PR00423">
    <property type="entry name" value="CELLDVISFTSZ"/>
</dbReference>
<dbReference type="Pfam" id="PF00091">
    <property type="entry name" value="Tubulin"/>
    <property type="match status" value="1"/>
</dbReference>
<reference evidence="10" key="1">
    <citation type="submission" date="2017-09" db="EMBL/GenBank/DDBJ databases">
        <title>Depth-based differentiation of microbial function through sediment-hosted aquifers and enrichment of novel symbionts in the deep terrestrial subsurface.</title>
        <authorList>
            <person name="Probst A.J."/>
            <person name="Ladd B."/>
            <person name="Jarett J.K."/>
            <person name="Geller-Mcgrath D.E."/>
            <person name="Sieber C.M.K."/>
            <person name="Emerson J.B."/>
            <person name="Anantharaman K."/>
            <person name="Thomas B.C."/>
            <person name="Malmstrom R."/>
            <person name="Stieglmeier M."/>
            <person name="Klingl A."/>
            <person name="Woyke T."/>
            <person name="Ryan C.M."/>
            <person name="Banfield J.F."/>
        </authorList>
    </citation>
    <scope>NUCLEOTIDE SEQUENCE [LARGE SCALE GENOMIC DNA]</scope>
</reference>
<organism evidence="9 10">
    <name type="scientific">Candidatus Portnoybacteria bacterium CG10_big_fil_rev_8_21_14_0_10_44_7</name>
    <dbReference type="NCBI Taxonomy" id="1974816"/>
    <lineage>
        <taxon>Bacteria</taxon>
        <taxon>Candidatus Portnoyibacteriota</taxon>
    </lineage>
</organism>
<keyword evidence="4" id="KW-0131">Cell cycle</keyword>
<dbReference type="InterPro" id="IPR018316">
    <property type="entry name" value="Tubulin/FtsZ_2-layer-sand-dom"/>
</dbReference>
<evidence type="ECO:0000259" key="8">
    <source>
        <dbReference type="SMART" id="SM00865"/>
    </source>
</evidence>
<proteinExistence type="inferred from homology"/>
<feature type="binding site" evidence="4">
    <location>
        <position position="139"/>
    </location>
    <ligand>
        <name>GTP</name>
        <dbReference type="ChEBI" id="CHEBI:37565"/>
    </ligand>
</feature>
<dbReference type="AlphaFoldDB" id="A0A2M8KIS8"/>
<keyword evidence="3 4" id="KW-0342">GTP-binding</keyword>
<dbReference type="PANTHER" id="PTHR30314">
    <property type="entry name" value="CELL DIVISION PROTEIN FTSZ-RELATED"/>
    <property type="match status" value="1"/>
</dbReference>
<dbReference type="GO" id="GO:0000917">
    <property type="term" value="P:division septum assembly"/>
    <property type="evidence" value="ECO:0007669"/>
    <property type="project" value="UniProtKB-KW"/>
</dbReference>
<gene>
    <name evidence="4" type="primary">ftsZ</name>
    <name evidence="9" type="ORF">COU85_01650</name>
</gene>
<comment type="subcellular location">
    <subcellularLocation>
        <location evidence="4">Cytoplasm</location>
    </subcellularLocation>
    <text evidence="4">Assembles at midcell at the inner surface of the cytoplasmic membrane.</text>
</comment>
<dbReference type="HAMAP" id="MF_00909">
    <property type="entry name" value="FtsZ"/>
    <property type="match status" value="1"/>
</dbReference>
<comment type="similarity">
    <text evidence="1 4">Belongs to the FtsZ family.</text>
</comment>
<feature type="domain" description="Tubulin/FtsZ GTPase" evidence="7">
    <location>
        <begin position="13"/>
        <end position="205"/>
    </location>
</feature>
<keyword evidence="4" id="KW-0717">Septation</keyword>
<dbReference type="GO" id="GO:0003924">
    <property type="term" value="F:GTPase activity"/>
    <property type="evidence" value="ECO:0007669"/>
    <property type="project" value="UniProtKB-UniRule"/>
</dbReference>
<dbReference type="InterPro" id="IPR024757">
    <property type="entry name" value="FtsZ_C"/>
</dbReference>
<feature type="region of interest" description="Disordered" evidence="6">
    <location>
        <begin position="324"/>
        <end position="374"/>
    </location>
</feature>
<dbReference type="InterPro" id="IPR045061">
    <property type="entry name" value="FtsZ/CetZ"/>
</dbReference>
<dbReference type="GO" id="GO:0032153">
    <property type="term" value="C:cell division site"/>
    <property type="evidence" value="ECO:0007669"/>
    <property type="project" value="UniProtKB-UniRule"/>
</dbReference>
<feature type="binding site" evidence="4">
    <location>
        <position position="143"/>
    </location>
    <ligand>
        <name>GTP</name>
        <dbReference type="ChEBI" id="CHEBI:37565"/>
    </ligand>
</feature>
<name>A0A2M8KIS8_9BACT</name>
<dbReference type="Pfam" id="PF12327">
    <property type="entry name" value="FtsZ_C"/>
    <property type="match status" value="1"/>
</dbReference>
<dbReference type="InterPro" id="IPR037103">
    <property type="entry name" value="Tubulin/FtsZ-like_C"/>
</dbReference>
<dbReference type="SMART" id="SM00864">
    <property type="entry name" value="Tubulin"/>
    <property type="match status" value="1"/>
</dbReference>